<dbReference type="EMBL" id="JAFCMP010000279">
    <property type="protein sequence ID" value="KAG5181961.1"/>
    <property type="molecule type" value="Genomic_DNA"/>
</dbReference>
<proteinExistence type="predicted"/>
<name>A0A836CFH8_9STRA</name>
<evidence type="ECO:0000313" key="4">
    <source>
        <dbReference type="Proteomes" id="UP000664859"/>
    </source>
</evidence>
<gene>
    <name evidence="3" type="ORF">JKP88DRAFT_263432</name>
</gene>
<evidence type="ECO:0000259" key="2">
    <source>
        <dbReference type="Pfam" id="PF25273"/>
    </source>
</evidence>
<dbReference type="AlphaFoldDB" id="A0A836CFH8"/>
<feature type="domain" description="DUF7869" evidence="2">
    <location>
        <begin position="342"/>
        <end position="532"/>
    </location>
</feature>
<keyword evidence="4" id="KW-1185">Reference proteome</keyword>
<dbReference type="Pfam" id="PF25273">
    <property type="entry name" value="DUF7869"/>
    <property type="match status" value="1"/>
</dbReference>
<organism evidence="3 4">
    <name type="scientific">Tribonema minus</name>
    <dbReference type="NCBI Taxonomy" id="303371"/>
    <lineage>
        <taxon>Eukaryota</taxon>
        <taxon>Sar</taxon>
        <taxon>Stramenopiles</taxon>
        <taxon>Ochrophyta</taxon>
        <taxon>PX clade</taxon>
        <taxon>Xanthophyceae</taxon>
        <taxon>Tribonematales</taxon>
        <taxon>Tribonemataceae</taxon>
        <taxon>Tribonema</taxon>
    </lineage>
</organism>
<sequence length="816" mass="92018">MTQVHTAVHTAVHRLPSSHALTGSWASVATPSARTKNENRSDNAPQAAKRFKHQDILDRIDGNDVPVSCCKRQCFQSFAEAELAKFKAQARTAVTNSTDKKAFFRSFVLPYDESPKDVAEVMGRRVCRKFIFETVGGSTSILSTVRGTPCARSPQTLQRATPVRKAPKAAAVHEFLTELTVLCKVMPEDETIHVPQRQKIQVYNLYKERMELDKQNVPSVSFQHFNKTWALLHQDLKVRKSSHFAICSVCNALDEQRSATRNTRRLEALNAKFKVHLEDVFRQRLHYMTEGHISSAEHRNLRRSMVDGQVPRGVNYLPTSMVLAMDGASMDKGLPMISQADKETDGKHALKVTCIGAKVHGAFYGVYTLLPNVKGGANLSCTVIHEVLTQYKALYGRFPPHLRLQLDNTVKDNKNHMVLAYLAMLVQLGLFTTIEVHYLLVGHTHNDVDGTFGTVKKFMSSNDVCSREELGDAFRAALSTYQVFDKHLTTLANVDELLRPYSVHFKNITWPQAFRIFKNEDGDIVCRFKERSDPLNPEFKHWGGLVETTNAVTGDAEVSTHNFEKHQVLVQKINGNLPNFKDIPFSCHKALDNDSIIKPTRAYVVKCSERILRVNPERGQQAIKSLLADVNRLQEVKNVKPQWDLGIYTAAQAEPDGDEGDMELEPEPHDEQQEVAQAMVEALLEGEDVAAVQSSKTRRKKGASFAVNDVRFSVGQFVLVRPNDERPFWVGEIKRGLVWDSQYANAQVMVQWWVPQGDEPSKYHARSWFSPRAFRRGGEPTFDPIDVASIDAYIDPKHGDKEHAGKIQIPQKYLLP</sequence>
<dbReference type="OrthoDB" id="410478at2759"/>
<dbReference type="InterPro" id="IPR057191">
    <property type="entry name" value="DUF7869"/>
</dbReference>
<comment type="caution">
    <text evidence="3">The sequence shown here is derived from an EMBL/GenBank/DDBJ whole genome shotgun (WGS) entry which is preliminary data.</text>
</comment>
<feature type="region of interest" description="Disordered" evidence="1">
    <location>
        <begin position="29"/>
        <end position="50"/>
    </location>
</feature>
<dbReference type="PANTHER" id="PTHR33153:SF3">
    <property type="entry name" value="TRAFFICKING PROTEIN PARTICLE COMPLEX SUBUNIT 11 DOMAIN-CONTAINING PROTEIN"/>
    <property type="match status" value="1"/>
</dbReference>
<evidence type="ECO:0000256" key="1">
    <source>
        <dbReference type="SAM" id="MobiDB-lite"/>
    </source>
</evidence>
<protein>
    <recommendedName>
        <fullName evidence="2">DUF7869 domain-containing protein</fullName>
    </recommendedName>
</protein>
<dbReference type="PANTHER" id="PTHR33153">
    <property type="entry name" value="MYND-TYPE DOMAIN-CONTAINING PROTEIN"/>
    <property type="match status" value="1"/>
</dbReference>
<evidence type="ECO:0000313" key="3">
    <source>
        <dbReference type="EMBL" id="KAG5181961.1"/>
    </source>
</evidence>
<reference evidence="3" key="1">
    <citation type="submission" date="2021-02" db="EMBL/GenBank/DDBJ databases">
        <title>First Annotated Genome of the Yellow-green Alga Tribonema minus.</title>
        <authorList>
            <person name="Mahan K.M."/>
        </authorList>
    </citation>
    <scope>NUCLEOTIDE SEQUENCE</scope>
    <source>
        <strain evidence="3">UTEX B ZZ1240</strain>
    </source>
</reference>
<dbReference type="Proteomes" id="UP000664859">
    <property type="component" value="Unassembled WGS sequence"/>
</dbReference>
<accession>A0A836CFH8</accession>